<dbReference type="InterPro" id="IPR050639">
    <property type="entry name" value="SSR_resolvase"/>
</dbReference>
<evidence type="ECO:0000256" key="1">
    <source>
        <dbReference type="ARBA" id="ARBA00023125"/>
    </source>
</evidence>
<comment type="caution">
    <text evidence="5">The sequence shown here is derived from an EMBL/GenBank/DDBJ whole genome shotgun (WGS) entry which is preliminary data.</text>
</comment>
<dbReference type="GO" id="GO:0000150">
    <property type="term" value="F:DNA strand exchange activity"/>
    <property type="evidence" value="ECO:0007669"/>
    <property type="project" value="InterPro"/>
</dbReference>
<keyword evidence="1" id="KW-0238">DNA-binding</keyword>
<dbReference type="Pfam" id="PF00239">
    <property type="entry name" value="Resolvase"/>
    <property type="match status" value="1"/>
</dbReference>
<dbReference type="CDD" id="cd03768">
    <property type="entry name" value="SR_ResInv"/>
    <property type="match status" value="1"/>
</dbReference>
<feature type="domain" description="Resolvase/invertase-type recombinase catalytic" evidence="4">
    <location>
        <begin position="1"/>
        <end position="121"/>
    </location>
</feature>
<keyword evidence="2" id="KW-0233">DNA recombination</keyword>
<dbReference type="EMBL" id="LAZR01007148">
    <property type="protein sequence ID" value="KKM87152.1"/>
    <property type="molecule type" value="Genomic_DNA"/>
</dbReference>
<reference evidence="5" key="1">
    <citation type="journal article" date="2015" name="Nature">
        <title>Complex archaea that bridge the gap between prokaryotes and eukaryotes.</title>
        <authorList>
            <person name="Spang A."/>
            <person name="Saw J.H."/>
            <person name="Jorgensen S.L."/>
            <person name="Zaremba-Niedzwiedzka K."/>
            <person name="Martijn J."/>
            <person name="Lind A.E."/>
            <person name="van Eijk R."/>
            <person name="Schleper C."/>
            <person name="Guy L."/>
            <person name="Ettema T.J."/>
        </authorList>
    </citation>
    <scope>NUCLEOTIDE SEQUENCE</scope>
</reference>
<accession>A0A0F9P0V5</accession>
<evidence type="ECO:0000256" key="3">
    <source>
        <dbReference type="SAM" id="MobiDB-lite"/>
    </source>
</evidence>
<proteinExistence type="predicted"/>
<evidence type="ECO:0000313" key="5">
    <source>
        <dbReference type="EMBL" id="KKM87152.1"/>
    </source>
</evidence>
<evidence type="ECO:0000256" key="2">
    <source>
        <dbReference type="ARBA" id="ARBA00023172"/>
    </source>
</evidence>
<dbReference type="InterPro" id="IPR036162">
    <property type="entry name" value="Resolvase-like_N_sf"/>
</dbReference>
<feature type="region of interest" description="Disordered" evidence="3">
    <location>
        <begin position="132"/>
        <end position="156"/>
    </location>
</feature>
<protein>
    <recommendedName>
        <fullName evidence="4">Resolvase/invertase-type recombinase catalytic domain-containing protein</fullName>
    </recommendedName>
</protein>
<evidence type="ECO:0000259" key="4">
    <source>
        <dbReference type="PROSITE" id="PS51736"/>
    </source>
</evidence>
<dbReference type="AlphaFoldDB" id="A0A0F9P0V5"/>
<dbReference type="Gene3D" id="3.40.50.1390">
    <property type="entry name" value="Resolvase, N-terminal catalytic domain"/>
    <property type="match status" value="1"/>
</dbReference>
<feature type="non-terminal residue" evidence="5">
    <location>
        <position position="1"/>
    </location>
</feature>
<organism evidence="5">
    <name type="scientific">marine sediment metagenome</name>
    <dbReference type="NCBI Taxonomy" id="412755"/>
    <lineage>
        <taxon>unclassified sequences</taxon>
        <taxon>metagenomes</taxon>
        <taxon>ecological metagenomes</taxon>
    </lineage>
</organism>
<sequence>LRDYCKRQNFDIVEEYKDIISGKTDKRTNLDRMLNDMRRGKFEAVVVYKLDRIGRSLQHLLNLFEEFKNSKIDFISMTQNFNTTTAEGRLMLRMMMLLAEYERELIVARTKDRLDYLKKQIKKKGFAVTKEGKKITSLGRPPGSKDKKRRRRSGYINRWIKKSSP</sequence>
<dbReference type="InterPro" id="IPR006119">
    <property type="entry name" value="Resolv_N"/>
</dbReference>
<dbReference type="GO" id="GO:0003677">
    <property type="term" value="F:DNA binding"/>
    <property type="evidence" value="ECO:0007669"/>
    <property type="project" value="UniProtKB-KW"/>
</dbReference>
<dbReference type="SMART" id="SM00857">
    <property type="entry name" value="Resolvase"/>
    <property type="match status" value="1"/>
</dbReference>
<dbReference type="PROSITE" id="PS51736">
    <property type="entry name" value="RECOMBINASES_3"/>
    <property type="match status" value="1"/>
</dbReference>
<name>A0A0F9P0V5_9ZZZZ</name>
<feature type="compositionally biased region" description="Basic residues" evidence="3">
    <location>
        <begin position="146"/>
        <end position="156"/>
    </location>
</feature>
<dbReference type="PANTHER" id="PTHR30461">
    <property type="entry name" value="DNA-INVERTASE FROM LAMBDOID PROPHAGE"/>
    <property type="match status" value="1"/>
</dbReference>
<dbReference type="SUPFAM" id="SSF53041">
    <property type="entry name" value="Resolvase-like"/>
    <property type="match status" value="1"/>
</dbReference>
<gene>
    <name evidence="5" type="ORF">LCGC14_1271930</name>
</gene>
<dbReference type="PANTHER" id="PTHR30461:SF2">
    <property type="entry name" value="SERINE RECOMBINASE PINE-RELATED"/>
    <property type="match status" value="1"/>
</dbReference>